<feature type="transmembrane region" description="Helical" evidence="1">
    <location>
        <begin position="104"/>
        <end position="129"/>
    </location>
</feature>
<dbReference type="RefSeq" id="WP_109251755.1">
    <property type="nucleotide sequence ID" value="NZ_QEXV01000001.1"/>
</dbReference>
<feature type="transmembrane region" description="Helical" evidence="1">
    <location>
        <begin position="209"/>
        <end position="234"/>
    </location>
</feature>
<evidence type="ECO:0000256" key="1">
    <source>
        <dbReference type="SAM" id="Phobius"/>
    </source>
</evidence>
<dbReference type="Proteomes" id="UP000245168">
    <property type="component" value="Unassembled WGS sequence"/>
</dbReference>
<organism evidence="2 3">
    <name type="scientific">Marinicauda salina</name>
    <dbReference type="NCBI Taxonomy" id="2135793"/>
    <lineage>
        <taxon>Bacteria</taxon>
        <taxon>Pseudomonadati</taxon>
        <taxon>Pseudomonadota</taxon>
        <taxon>Alphaproteobacteria</taxon>
        <taxon>Maricaulales</taxon>
        <taxon>Maricaulaceae</taxon>
        <taxon>Marinicauda</taxon>
    </lineage>
</organism>
<dbReference type="OrthoDB" id="9809543at2"/>
<name>A0A2U2BWW9_9PROT</name>
<dbReference type="Pfam" id="PF09955">
    <property type="entry name" value="DUF2189"/>
    <property type="match status" value="1"/>
</dbReference>
<keyword evidence="3" id="KW-1185">Reference proteome</keyword>
<feature type="transmembrane region" description="Helical" evidence="1">
    <location>
        <begin position="28"/>
        <end position="49"/>
    </location>
</feature>
<sequence length="257" mass="27609">MVRLKKVRRDAPWDWLKSGFADMMKTPAISIGYGAVFTLVGIGITLALWMGGQAAAAPVFVAGFALVAPAFAVGVYRINQVREAGHAPRLFDFWAIPPSRLGQLALLSVLLLVFFLTWARLAQFLFAYFAHESYMPLGEFSRFALTDPAGLTLIVVGTAIGAVLAFAAFMVSALAFPMLADQDVDAVTAVVASVKAVLAQPFVMITWAWLIAFMVAVGGALFLVGIAVAFPWLAHASWRAYRDFAPEPEHAASVNAA</sequence>
<dbReference type="InterPro" id="IPR018692">
    <property type="entry name" value="DUF2189"/>
</dbReference>
<protein>
    <recommendedName>
        <fullName evidence="4">DUF2189 domain-containing protein</fullName>
    </recommendedName>
</protein>
<dbReference type="AlphaFoldDB" id="A0A2U2BWW9"/>
<gene>
    <name evidence="2" type="ORF">DDZ18_02425</name>
</gene>
<reference evidence="3" key="1">
    <citation type="submission" date="2018-05" db="EMBL/GenBank/DDBJ databases">
        <authorList>
            <person name="Liu B.-T."/>
        </authorList>
    </citation>
    <scope>NUCLEOTIDE SEQUENCE [LARGE SCALE GENOMIC DNA]</scope>
    <source>
        <strain evidence="3">WD6-1</strain>
    </source>
</reference>
<accession>A0A2U2BWW9</accession>
<keyword evidence="1" id="KW-1133">Transmembrane helix</keyword>
<comment type="caution">
    <text evidence="2">The sequence shown here is derived from an EMBL/GenBank/DDBJ whole genome shotgun (WGS) entry which is preliminary data.</text>
</comment>
<keyword evidence="1" id="KW-0812">Transmembrane</keyword>
<proteinExistence type="predicted"/>
<keyword evidence="1" id="KW-0472">Membrane</keyword>
<feature type="transmembrane region" description="Helical" evidence="1">
    <location>
        <begin position="186"/>
        <end position="203"/>
    </location>
</feature>
<feature type="transmembrane region" description="Helical" evidence="1">
    <location>
        <begin position="55"/>
        <end position="76"/>
    </location>
</feature>
<evidence type="ECO:0000313" key="2">
    <source>
        <dbReference type="EMBL" id="PWE18480.1"/>
    </source>
</evidence>
<evidence type="ECO:0000313" key="3">
    <source>
        <dbReference type="Proteomes" id="UP000245168"/>
    </source>
</evidence>
<evidence type="ECO:0008006" key="4">
    <source>
        <dbReference type="Google" id="ProtNLM"/>
    </source>
</evidence>
<dbReference type="EMBL" id="QEXV01000001">
    <property type="protein sequence ID" value="PWE18480.1"/>
    <property type="molecule type" value="Genomic_DNA"/>
</dbReference>
<feature type="transmembrane region" description="Helical" evidence="1">
    <location>
        <begin position="149"/>
        <end position="174"/>
    </location>
</feature>